<sequence length="295" mass="34049">MRQMRLRRLILLQVACALGLTAYLNLVKTSVERKTLQKAVRTDGNVGFGGKWSPPGRNLSSTSEKVAILVPFRDREEHLDIFLRHMHPFLQRQGIDYVIYVIEQHGGEPMFCKGLLYNVGYTEALKDDPTYDCFILHDVDLLPEDDRNLYTCSKSPLHLSVAIDKFDYNLPYTDLFGGVSAITKSHYRLLNGYSNLFCGWGGEDDDMSLRLKRHMLEISRPEKDVARYKMLPHNHTKENPQRYILLRHWLARAMTDGLKSLHTAGYNVTSTSHRELYTHILVNISKRGGEVYHPW</sequence>
<gene>
    <name evidence="14" type="primary">LOC118427314</name>
</gene>
<evidence type="ECO:0000256" key="6">
    <source>
        <dbReference type="ARBA" id="ARBA00022692"/>
    </source>
</evidence>
<keyword evidence="10" id="KW-0325">Glycoprotein</keyword>
<dbReference type="OrthoDB" id="10038994at2759"/>
<dbReference type="RefSeq" id="XP_035692941.1">
    <property type="nucleotide sequence ID" value="XM_035837048.1"/>
</dbReference>
<dbReference type="SUPFAM" id="SSF53448">
    <property type="entry name" value="Nucleotide-diphospho-sugar transferases"/>
    <property type="match status" value="1"/>
</dbReference>
<dbReference type="PRINTS" id="PR02050">
    <property type="entry name" value="B14GALTRFASE"/>
</dbReference>
<evidence type="ECO:0000313" key="14">
    <source>
        <dbReference type="RefSeq" id="XP_035692941.1"/>
    </source>
</evidence>
<keyword evidence="13" id="KW-1185">Reference proteome</keyword>
<keyword evidence="4" id="KW-0328">Glycosyltransferase</keyword>
<protein>
    <submittedName>
        <fullName evidence="14">Beta-1,4-galactosyltransferase 2-like</fullName>
    </submittedName>
</protein>
<evidence type="ECO:0000259" key="11">
    <source>
        <dbReference type="Pfam" id="PF02709"/>
    </source>
</evidence>
<keyword evidence="6" id="KW-0812">Transmembrane</keyword>
<dbReference type="OMA" id="AYDNRIM"/>
<evidence type="ECO:0000256" key="8">
    <source>
        <dbReference type="ARBA" id="ARBA00022989"/>
    </source>
</evidence>
<keyword evidence="9" id="KW-0472">Membrane</keyword>
<evidence type="ECO:0000256" key="10">
    <source>
        <dbReference type="ARBA" id="ARBA00023180"/>
    </source>
</evidence>
<dbReference type="KEGG" id="bfo:118427314"/>
<dbReference type="Gene3D" id="3.90.550.10">
    <property type="entry name" value="Spore Coat Polysaccharide Biosynthesis Protein SpsA, Chain A"/>
    <property type="match status" value="1"/>
</dbReference>
<evidence type="ECO:0000259" key="12">
    <source>
        <dbReference type="Pfam" id="PF13733"/>
    </source>
</evidence>
<proteinExistence type="inferred from homology"/>
<comment type="pathway">
    <text evidence="2">Protein modification; protein glycosylation.</text>
</comment>
<dbReference type="Pfam" id="PF02709">
    <property type="entry name" value="Glyco_transf_7C"/>
    <property type="match status" value="1"/>
</dbReference>
<evidence type="ECO:0000256" key="3">
    <source>
        <dbReference type="ARBA" id="ARBA00005735"/>
    </source>
</evidence>
<reference evidence="13" key="1">
    <citation type="journal article" date="2020" name="Nat. Ecol. Evol.">
        <title>Deeply conserved synteny resolves early events in vertebrate evolution.</title>
        <authorList>
            <person name="Simakov O."/>
            <person name="Marletaz F."/>
            <person name="Yue J.X."/>
            <person name="O'Connell B."/>
            <person name="Jenkins J."/>
            <person name="Brandt A."/>
            <person name="Calef R."/>
            <person name="Tung C.H."/>
            <person name="Huang T.K."/>
            <person name="Schmutz J."/>
            <person name="Satoh N."/>
            <person name="Yu J.K."/>
            <person name="Putnam N.H."/>
            <person name="Green R.E."/>
            <person name="Rokhsar D.S."/>
        </authorList>
    </citation>
    <scope>NUCLEOTIDE SEQUENCE [LARGE SCALE GENOMIC DNA]</scope>
    <source>
        <strain evidence="13">S238N-H82</strain>
    </source>
</reference>
<dbReference type="InterPro" id="IPR029044">
    <property type="entry name" value="Nucleotide-diphossugar_trans"/>
</dbReference>
<dbReference type="InterPro" id="IPR027995">
    <property type="entry name" value="Galactosyl_T_N"/>
</dbReference>
<evidence type="ECO:0000256" key="4">
    <source>
        <dbReference type="ARBA" id="ARBA00022676"/>
    </source>
</evidence>
<comment type="similarity">
    <text evidence="3">Belongs to the glycosyltransferase 7 family.</text>
</comment>
<dbReference type="GeneID" id="118427314"/>
<dbReference type="GO" id="GO:0008378">
    <property type="term" value="F:galactosyltransferase activity"/>
    <property type="evidence" value="ECO:0000318"/>
    <property type="project" value="GO_Central"/>
</dbReference>
<comment type="subcellular location">
    <subcellularLocation>
        <location evidence="1">Membrane</location>
        <topology evidence="1">Single-pass type II membrane protein</topology>
    </subcellularLocation>
</comment>
<dbReference type="GO" id="GO:0005794">
    <property type="term" value="C:Golgi apparatus"/>
    <property type="evidence" value="ECO:0000318"/>
    <property type="project" value="GO_Central"/>
</dbReference>
<dbReference type="Pfam" id="PF13733">
    <property type="entry name" value="Glyco_transf_7N"/>
    <property type="match status" value="1"/>
</dbReference>
<dbReference type="PANTHER" id="PTHR19300:SF57">
    <property type="entry name" value="BETA-1,4-N-ACETYLGALACTOSAMINYLTRANSFERASE"/>
    <property type="match status" value="1"/>
</dbReference>
<evidence type="ECO:0000256" key="1">
    <source>
        <dbReference type="ARBA" id="ARBA00004606"/>
    </source>
</evidence>
<dbReference type="CDD" id="cd00899">
    <property type="entry name" value="b4GalT"/>
    <property type="match status" value="1"/>
</dbReference>
<reference evidence="14" key="2">
    <citation type="submission" date="2025-08" db="UniProtKB">
        <authorList>
            <consortium name="RefSeq"/>
        </authorList>
    </citation>
    <scope>IDENTIFICATION</scope>
    <source>
        <strain evidence="14">S238N-H82</strain>
        <tissue evidence="14">Testes</tissue>
    </source>
</reference>
<accession>A0A9J7N7W6</accession>
<evidence type="ECO:0000313" key="13">
    <source>
        <dbReference type="Proteomes" id="UP000001554"/>
    </source>
</evidence>
<dbReference type="AlphaFoldDB" id="A0A9J7N7W6"/>
<keyword evidence="5" id="KW-0808">Transferase</keyword>
<dbReference type="InterPro" id="IPR027791">
    <property type="entry name" value="Galactosyl_T_C"/>
</dbReference>
<evidence type="ECO:0000256" key="7">
    <source>
        <dbReference type="ARBA" id="ARBA00022968"/>
    </source>
</evidence>
<name>A0A9J7N7W6_BRAFL</name>
<dbReference type="InterPro" id="IPR003859">
    <property type="entry name" value="Galactosyl_T"/>
</dbReference>
<evidence type="ECO:0000256" key="5">
    <source>
        <dbReference type="ARBA" id="ARBA00022679"/>
    </source>
</evidence>
<keyword evidence="7" id="KW-0735">Signal-anchor</keyword>
<organism evidence="13 14">
    <name type="scientific">Branchiostoma floridae</name>
    <name type="common">Florida lancelet</name>
    <name type="synonym">Amphioxus</name>
    <dbReference type="NCBI Taxonomy" id="7739"/>
    <lineage>
        <taxon>Eukaryota</taxon>
        <taxon>Metazoa</taxon>
        <taxon>Chordata</taxon>
        <taxon>Cephalochordata</taxon>
        <taxon>Leptocardii</taxon>
        <taxon>Amphioxiformes</taxon>
        <taxon>Branchiostomatidae</taxon>
        <taxon>Branchiostoma</taxon>
    </lineage>
</organism>
<dbReference type="PANTHER" id="PTHR19300">
    <property type="entry name" value="BETA-1,4-GALACTOSYLTRANSFERASE"/>
    <property type="match status" value="1"/>
</dbReference>
<dbReference type="GO" id="GO:0016020">
    <property type="term" value="C:membrane"/>
    <property type="evidence" value="ECO:0007669"/>
    <property type="project" value="UniProtKB-SubCell"/>
</dbReference>
<keyword evidence="8" id="KW-1133">Transmembrane helix</keyword>
<feature type="domain" description="Galactosyltransferase N-terminal" evidence="12">
    <location>
        <begin position="32"/>
        <end position="153"/>
    </location>
</feature>
<feature type="domain" description="Galactosyltransferase C-terminal" evidence="11">
    <location>
        <begin position="158"/>
        <end position="233"/>
    </location>
</feature>
<dbReference type="GO" id="GO:0005975">
    <property type="term" value="P:carbohydrate metabolic process"/>
    <property type="evidence" value="ECO:0007669"/>
    <property type="project" value="InterPro"/>
</dbReference>
<evidence type="ECO:0000256" key="9">
    <source>
        <dbReference type="ARBA" id="ARBA00023136"/>
    </source>
</evidence>
<evidence type="ECO:0000256" key="2">
    <source>
        <dbReference type="ARBA" id="ARBA00004922"/>
    </source>
</evidence>
<dbReference type="Proteomes" id="UP000001554">
    <property type="component" value="Chromosome 1"/>
</dbReference>